<keyword evidence="3 4" id="KW-0732">Signal</keyword>
<evidence type="ECO:0000313" key="7">
    <source>
        <dbReference type="Proteomes" id="UP000031532"/>
    </source>
</evidence>
<comment type="similarity">
    <text evidence="2">Belongs to the bacterial solute-binding protein SsuA/TauA family.</text>
</comment>
<dbReference type="PANTHER" id="PTHR30024">
    <property type="entry name" value="ALIPHATIC SULFONATES-BINDING PROTEIN-RELATED"/>
    <property type="match status" value="1"/>
</dbReference>
<proteinExistence type="inferred from homology"/>
<protein>
    <submittedName>
        <fullName evidence="6">ABC transporter substrate-binding protein</fullName>
    </submittedName>
</protein>
<dbReference type="EMBL" id="JTJC03000017">
    <property type="protein sequence ID" value="NHC38247.1"/>
    <property type="molecule type" value="Genomic_DNA"/>
</dbReference>
<dbReference type="Pfam" id="PF09084">
    <property type="entry name" value="NMT1"/>
    <property type="match status" value="1"/>
</dbReference>
<reference evidence="6 7" key="1">
    <citation type="journal article" date="2015" name="Genome Announc.">
        <title>Draft Genome Sequence of the Terrestrial Cyanobacterium Scytonema millei VB511283, Isolated from Eastern India.</title>
        <authorList>
            <person name="Sen D."/>
            <person name="Chandrababunaidu M.M."/>
            <person name="Singh D."/>
            <person name="Sanghi N."/>
            <person name="Ghorai A."/>
            <person name="Mishra G.P."/>
            <person name="Madduluri M."/>
            <person name="Adhikary S.P."/>
            <person name="Tripathy S."/>
        </authorList>
    </citation>
    <scope>NUCLEOTIDE SEQUENCE [LARGE SCALE GENOMIC DNA]</scope>
    <source>
        <strain evidence="6 7">VB511283</strain>
    </source>
</reference>
<evidence type="ECO:0000259" key="5">
    <source>
        <dbReference type="Pfam" id="PF09084"/>
    </source>
</evidence>
<name>A0A9X5EEY9_9CYAN</name>
<organism evidence="6 7">
    <name type="scientific">Scytonema millei VB511283</name>
    <dbReference type="NCBI Taxonomy" id="1245923"/>
    <lineage>
        <taxon>Bacteria</taxon>
        <taxon>Bacillati</taxon>
        <taxon>Cyanobacteriota</taxon>
        <taxon>Cyanophyceae</taxon>
        <taxon>Nostocales</taxon>
        <taxon>Scytonemataceae</taxon>
        <taxon>Scytonema</taxon>
    </lineage>
</organism>
<comment type="subcellular location">
    <subcellularLocation>
        <location evidence="1">Periplasm</location>
    </subcellularLocation>
</comment>
<dbReference type="Proteomes" id="UP000031532">
    <property type="component" value="Unassembled WGS sequence"/>
</dbReference>
<evidence type="ECO:0000256" key="1">
    <source>
        <dbReference type="ARBA" id="ARBA00004418"/>
    </source>
</evidence>
<evidence type="ECO:0000256" key="2">
    <source>
        <dbReference type="ARBA" id="ARBA00010742"/>
    </source>
</evidence>
<evidence type="ECO:0000256" key="4">
    <source>
        <dbReference type="SAM" id="SignalP"/>
    </source>
</evidence>
<evidence type="ECO:0000313" key="6">
    <source>
        <dbReference type="EMBL" id="NHC38247.1"/>
    </source>
</evidence>
<accession>A0A9X5EEY9</accession>
<dbReference type="InterPro" id="IPR015168">
    <property type="entry name" value="SsuA/THI5"/>
</dbReference>
<dbReference type="PANTHER" id="PTHR30024:SF47">
    <property type="entry name" value="TAURINE-BINDING PERIPLASMIC PROTEIN"/>
    <property type="match status" value="1"/>
</dbReference>
<dbReference type="OrthoDB" id="527543at2"/>
<feature type="chain" id="PRO_5040752430" evidence="4">
    <location>
        <begin position="25"/>
        <end position="338"/>
    </location>
</feature>
<dbReference type="GO" id="GO:0042597">
    <property type="term" value="C:periplasmic space"/>
    <property type="evidence" value="ECO:0007669"/>
    <property type="project" value="UniProtKB-SubCell"/>
</dbReference>
<dbReference type="Gene3D" id="3.40.190.10">
    <property type="entry name" value="Periplasmic binding protein-like II"/>
    <property type="match status" value="2"/>
</dbReference>
<evidence type="ECO:0000256" key="3">
    <source>
        <dbReference type="ARBA" id="ARBA00022729"/>
    </source>
</evidence>
<gene>
    <name evidence="6" type="ORF">QH73_0027100</name>
</gene>
<dbReference type="RefSeq" id="WP_039713644.1">
    <property type="nucleotide sequence ID" value="NZ_JTJC03000017.1"/>
</dbReference>
<feature type="signal peptide" evidence="4">
    <location>
        <begin position="1"/>
        <end position="24"/>
    </location>
</feature>
<comment type="caution">
    <text evidence="6">The sequence shown here is derived from an EMBL/GenBank/DDBJ whole genome shotgun (WGS) entry which is preliminary data.</text>
</comment>
<dbReference type="SUPFAM" id="SSF53850">
    <property type="entry name" value="Periplasmic binding protein-like II"/>
    <property type="match status" value="1"/>
</dbReference>
<dbReference type="PROSITE" id="PS51257">
    <property type="entry name" value="PROKAR_LIPOPROTEIN"/>
    <property type="match status" value="1"/>
</dbReference>
<keyword evidence="7" id="KW-1185">Reference proteome</keyword>
<sequence>MVKFPARRLIVLVLVSLLWAVACSPQNSTTSSSSPSSPAPQPQVLISGINPWPGYSGHYVALQKDFFSQAGIKVQETFFQSATEGITAFLAGKVDVGWVTSGDAVQMISKDPSIRMFYVVDYSDGSDGILGHNLNSPKDMKGKTVARENILFENVLLRSYLEKGGLTEQDVTTKDLTAADAAAAFAAKRVDAAVSYEPWLTKAAKESGGKIIFTTKGTNLIADVLVVRQKLIESRRADLQAYLRAIDKGVKLVNSGDEEAIKIAAQKLGVTPEEAKQQIAGVRIFDLDGNKSIAFNLNHPNNAMENFELTAKAAYDFKIVPKPLELKSLYDDSIVKST</sequence>
<dbReference type="AlphaFoldDB" id="A0A9X5EEY9"/>
<feature type="domain" description="SsuA/THI5-like" evidence="5">
    <location>
        <begin position="53"/>
        <end position="253"/>
    </location>
</feature>